<evidence type="ECO:0000256" key="1">
    <source>
        <dbReference type="SAM" id="Phobius"/>
    </source>
</evidence>
<dbReference type="EMBL" id="CP002961">
    <property type="protein sequence ID" value="AFK02132.1"/>
    <property type="molecule type" value="Genomic_DNA"/>
</dbReference>
<protein>
    <submittedName>
        <fullName evidence="2">Uncharacterized protein</fullName>
    </submittedName>
</protein>
<proteinExistence type="predicted"/>
<keyword evidence="1" id="KW-0812">Transmembrane</keyword>
<keyword evidence="1" id="KW-1133">Transmembrane helix</keyword>
<feature type="transmembrane region" description="Helical" evidence="1">
    <location>
        <begin position="115"/>
        <end position="135"/>
    </location>
</feature>
<organism evidence="2 3">
    <name type="scientific">Emticicia oligotrophica (strain DSM 17448 / CIP 109782 / MTCC 6937 / GPTSA100-15)</name>
    <dbReference type="NCBI Taxonomy" id="929562"/>
    <lineage>
        <taxon>Bacteria</taxon>
        <taxon>Pseudomonadati</taxon>
        <taxon>Bacteroidota</taxon>
        <taxon>Cytophagia</taxon>
        <taxon>Cytophagales</taxon>
        <taxon>Leadbetterellaceae</taxon>
        <taxon>Emticicia</taxon>
    </lineage>
</organism>
<dbReference type="RefSeq" id="WP_015027832.1">
    <property type="nucleotide sequence ID" value="NC_018748.1"/>
</dbReference>
<dbReference type="Proteomes" id="UP000002875">
    <property type="component" value="Chromosome"/>
</dbReference>
<reference evidence="2 3" key="1">
    <citation type="submission" date="2011-07" db="EMBL/GenBank/DDBJ databases">
        <title>The complete genome of chromosome of Emticicia oligotrophica DSM 17448.</title>
        <authorList>
            <consortium name="US DOE Joint Genome Institute (JGI-PGF)"/>
            <person name="Lucas S."/>
            <person name="Han J."/>
            <person name="Lapidus A."/>
            <person name="Bruce D."/>
            <person name="Goodwin L."/>
            <person name="Pitluck S."/>
            <person name="Peters L."/>
            <person name="Kyrpides N."/>
            <person name="Mavromatis K."/>
            <person name="Ivanova N."/>
            <person name="Ovchinnikova G."/>
            <person name="Teshima H."/>
            <person name="Detter J.C."/>
            <person name="Tapia R."/>
            <person name="Han C."/>
            <person name="Land M."/>
            <person name="Hauser L."/>
            <person name="Markowitz V."/>
            <person name="Cheng J.-F."/>
            <person name="Hugenholtz P."/>
            <person name="Woyke T."/>
            <person name="Wu D."/>
            <person name="Tindall B."/>
            <person name="Pomrenke H."/>
            <person name="Brambilla E."/>
            <person name="Klenk H.-P."/>
            <person name="Eisen J.A."/>
        </authorList>
    </citation>
    <scope>NUCLEOTIDE SEQUENCE [LARGE SCALE GENOMIC DNA]</scope>
    <source>
        <strain evidence="2 3">DSM 17448</strain>
    </source>
</reference>
<evidence type="ECO:0000313" key="3">
    <source>
        <dbReference type="Proteomes" id="UP000002875"/>
    </source>
</evidence>
<evidence type="ECO:0000313" key="2">
    <source>
        <dbReference type="EMBL" id="AFK02132.1"/>
    </source>
</evidence>
<keyword evidence="3" id="KW-1185">Reference proteome</keyword>
<accession>A0ABM5MYC3</accession>
<name>A0ABM5MYC3_EMTOG</name>
<sequence>MNPQEYIASGILESYILGFASEAEQKEVEHYTHIFPEISLALNDLGELINVQFSGKTPPPNVRERIETFEENNIQRWKYHAQAQHENTPSNDDKIYIDAVVNDTQIKVHKYWRPAFITVFILGKIFLIAALYFYFKSDSLSKENLKLQEEIKLLKK</sequence>
<gene>
    <name evidence="2" type="ordered locus">Emtol_0981</name>
</gene>
<keyword evidence="1" id="KW-0472">Membrane</keyword>